<dbReference type="AlphaFoldDB" id="A0A2I0U623"/>
<protein>
    <submittedName>
        <fullName evidence="1">Uncharacterized protein</fullName>
    </submittedName>
</protein>
<proteinExistence type="predicted"/>
<evidence type="ECO:0000313" key="1">
    <source>
        <dbReference type="EMBL" id="PKU41507.1"/>
    </source>
</evidence>
<reference evidence="2" key="2">
    <citation type="submission" date="2017-12" db="EMBL/GenBank/DDBJ databases">
        <title>Genome sequence of the Bar-tailed Godwit (Limosa lapponica baueri).</title>
        <authorList>
            <person name="Lima N.C.B."/>
            <person name="Parody-Merino A.M."/>
            <person name="Battley P.F."/>
            <person name="Fidler A.E."/>
            <person name="Prosdocimi F."/>
        </authorList>
    </citation>
    <scope>NUCLEOTIDE SEQUENCE [LARGE SCALE GENOMIC DNA]</scope>
</reference>
<accession>A0A2I0U623</accession>
<dbReference type="EMBL" id="KZ506108">
    <property type="protein sequence ID" value="PKU41507.1"/>
    <property type="molecule type" value="Genomic_DNA"/>
</dbReference>
<reference evidence="2" key="1">
    <citation type="submission" date="2017-11" db="EMBL/GenBank/DDBJ databases">
        <authorList>
            <person name="Lima N.C."/>
            <person name="Parody-Merino A.M."/>
            <person name="Battley P.F."/>
            <person name="Fidler A.E."/>
            <person name="Prosdocimi F."/>
        </authorList>
    </citation>
    <scope>NUCLEOTIDE SEQUENCE [LARGE SCALE GENOMIC DNA]</scope>
</reference>
<name>A0A2I0U623_LIMLA</name>
<gene>
    <name evidence="1" type="ORF">llap_8185</name>
</gene>
<evidence type="ECO:0000313" key="2">
    <source>
        <dbReference type="Proteomes" id="UP000233556"/>
    </source>
</evidence>
<sequence length="156" mass="18492">MRPHLEYCVQLWSPQHRNDMDLLEQVQRRAMKMIRRLEYLSYADRLRESGLFSLWESRLLGDLIMAFQCLKGVHRRDVEGLFTRDYRNRTQDNYFKLEEGRFTLDIRKKFFAVMVVTPEQDASSLEVFNARLEGILSNLILLKMSLLIAGDFGLDL</sequence>
<dbReference type="PANTHER" id="PTHR33332">
    <property type="entry name" value="REVERSE TRANSCRIPTASE DOMAIN-CONTAINING PROTEIN"/>
    <property type="match status" value="1"/>
</dbReference>
<keyword evidence="2" id="KW-1185">Reference proteome</keyword>
<organism evidence="1 2">
    <name type="scientific">Limosa lapponica baueri</name>
    <dbReference type="NCBI Taxonomy" id="1758121"/>
    <lineage>
        <taxon>Eukaryota</taxon>
        <taxon>Metazoa</taxon>
        <taxon>Chordata</taxon>
        <taxon>Craniata</taxon>
        <taxon>Vertebrata</taxon>
        <taxon>Euteleostomi</taxon>
        <taxon>Archelosauria</taxon>
        <taxon>Archosauria</taxon>
        <taxon>Dinosauria</taxon>
        <taxon>Saurischia</taxon>
        <taxon>Theropoda</taxon>
        <taxon>Coelurosauria</taxon>
        <taxon>Aves</taxon>
        <taxon>Neognathae</taxon>
        <taxon>Neoaves</taxon>
        <taxon>Charadriiformes</taxon>
        <taxon>Scolopacidae</taxon>
        <taxon>Limosa</taxon>
    </lineage>
</organism>
<dbReference type="Proteomes" id="UP000233556">
    <property type="component" value="Unassembled WGS sequence"/>
</dbReference>